<dbReference type="Proteomes" id="UP000799767">
    <property type="component" value="Unassembled WGS sequence"/>
</dbReference>
<dbReference type="AlphaFoldDB" id="A0A6A6PM27"/>
<reference evidence="2" key="1">
    <citation type="journal article" date="2020" name="Stud. Mycol.">
        <title>101 Dothideomycetes genomes: a test case for predicting lifestyles and emergence of pathogens.</title>
        <authorList>
            <person name="Haridas S."/>
            <person name="Albert R."/>
            <person name="Binder M."/>
            <person name="Bloem J."/>
            <person name="Labutti K."/>
            <person name="Salamov A."/>
            <person name="Andreopoulos B."/>
            <person name="Baker S."/>
            <person name="Barry K."/>
            <person name="Bills G."/>
            <person name="Bluhm B."/>
            <person name="Cannon C."/>
            <person name="Castanera R."/>
            <person name="Culley D."/>
            <person name="Daum C."/>
            <person name="Ezra D."/>
            <person name="Gonzalez J."/>
            <person name="Henrissat B."/>
            <person name="Kuo A."/>
            <person name="Liang C."/>
            <person name="Lipzen A."/>
            <person name="Lutzoni F."/>
            <person name="Magnuson J."/>
            <person name="Mondo S."/>
            <person name="Nolan M."/>
            <person name="Ohm R."/>
            <person name="Pangilinan J."/>
            <person name="Park H.-J."/>
            <person name="Ramirez L."/>
            <person name="Alfaro M."/>
            <person name="Sun H."/>
            <person name="Tritt A."/>
            <person name="Yoshinaga Y."/>
            <person name="Zwiers L.-H."/>
            <person name="Turgeon B."/>
            <person name="Goodwin S."/>
            <person name="Spatafora J."/>
            <person name="Crous P."/>
            <person name="Grigoriev I."/>
        </authorList>
    </citation>
    <scope>NUCLEOTIDE SEQUENCE</scope>
    <source>
        <strain evidence="2">CBS 113389</strain>
    </source>
</reference>
<sequence>MGRLQHLERLALGRSAFQELPKNGEATTTGAIEAGDLTRSSRQFDSKGRPVNAATEEYNREMRNAQNAALALVGVVESKESADKELDERHRQMREKRSKLLQAEQLCGEDFETVSTLLNAILTWWSGNLVSRVQVGMFVASLSFADLVLRDLGPVMDAGGSGRVNALLSALTQGLPAWLAYYVLRLLLSAAVGECAGRLQTTSIRRLSPKAVKPVNELIILAGDLSLVAVDVALLPLQFFAFSQSLGLAPSWPILPPWQLLLPWTSQSAHHIIWRQTTSKWGLRLFSSPAALMLIKNFIERDQLDGFPIASHFTHFEYPSINASSAMIFYSTESYSDPVAALFHKAYLMRRKVLAWLGWNLEAAPTFPNDLEFNRVIQDTEPDWIESIEENKEQRRWRSTSLAHRPAQYLGDKVDRFFTRLLMLPLESTVLRAAAQVYLSSGLPRTALALSVAPYTYLPFGGGPFGSAFWTVGRTSGAAWRHAGRYVNQLGLSLATNCVAEIGVFFILYRLARWQGRRHYGWGALEMPTAAPKDDEAGDLSDGADELVFATEGITVRELAAQREEHV</sequence>
<organism evidence="2 3">
    <name type="scientific">Neohortaea acidophila</name>
    <dbReference type="NCBI Taxonomy" id="245834"/>
    <lineage>
        <taxon>Eukaryota</taxon>
        <taxon>Fungi</taxon>
        <taxon>Dikarya</taxon>
        <taxon>Ascomycota</taxon>
        <taxon>Pezizomycotina</taxon>
        <taxon>Dothideomycetes</taxon>
        <taxon>Dothideomycetidae</taxon>
        <taxon>Mycosphaerellales</taxon>
        <taxon>Teratosphaeriaceae</taxon>
        <taxon>Neohortaea</taxon>
    </lineage>
</organism>
<name>A0A6A6PM27_9PEZI</name>
<evidence type="ECO:0000313" key="3">
    <source>
        <dbReference type="Proteomes" id="UP000799767"/>
    </source>
</evidence>
<feature type="region of interest" description="Disordered" evidence="1">
    <location>
        <begin position="21"/>
        <end position="50"/>
    </location>
</feature>
<gene>
    <name evidence="2" type="ORF">BDY17DRAFT_301934</name>
</gene>
<evidence type="ECO:0000313" key="2">
    <source>
        <dbReference type="EMBL" id="KAF2480523.1"/>
    </source>
</evidence>
<dbReference type="OrthoDB" id="5383784at2759"/>
<keyword evidence="3" id="KW-1185">Reference proteome</keyword>
<dbReference type="RefSeq" id="XP_033587093.1">
    <property type="nucleotide sequence ID" value="XM_033734329.1"/>
</dbReference>
<dbReference type="GeneID" id="54475331"/>
<evidence type="ECO:0000256" key="1">
    <source>
        <dbReference type="SAM" id="MobiDB-lite"/>
    </source>
</evidence>
<proteinExistence type="predicted"/>
<accession>A0A6A6PM27</accession>
<dbReference type="EMBL" id="MU001639">
    <property type="protein sequence ID" value="KAF2480523.1"/>
    <property type="molecule type" value="Genomic_DNA"/>
</dbReference>
<protein>
    <submittedName>
        <fullName evidence="2">Uncharacterized protein</fullName>
    </submittedName>
</protein>